<feature type="transmembrane region" description="Helical" evidence="7">
    <location>
        <begin position="30"/>
        <end position="55"/>
    </location>
</feature>
<organism evidence="9">
    <name type="scientific">bioreactor metagenome</name>
    <dbReference type="NCBI Taxonomy" id="1076179"/>
    <lineage>
        <taxon>unclassified sequences</taxon>
        <taxon>metagenomes</taxon>
        <taxon>ecological metagenomes</taxon>
    </lineage>
</organism>
<evidence type="ECO:0000259" key="8">
    <source>
        <dbReference type="Pfam" id="PF02687"/>
    </source>
</evidence>
<keyword evidence="5 7" id="KW-0472">Membrane</keyword>
<gene>
    <name evidence="9" type="ORF">SDC9_103762</name>
</gene>
<reference evidence="9" key="1">
    <citation type="submission" date="2019-08" db="EMBL/GenBank/DDBJ databases">
        <authorList>
            <person name="Kucharzyk K."/>
            <person name="Murdoch R.W."/>
            <person name="Higgins S."/>
            <person name="Loffler F."/>
        </authorList>
    </citation>
    <scope>NUCLEOTIDE SEQUENCE</scope>
</reference>
<evidence type="ECO:0000256" key="3">
    <source>
        <dbReference type="ARBA" id="ARBA00022692"/>
    </source>
</evidence>
<comment type="subcellular location">
    <subcellularLocation>
        <location evidence="1">Cell membrane</location>
        <topology evidence="1">Multi-pass membrane protein</topology>
    </subcellularLocation>
</comment>
<evidence type="ECO:0000256" key="1">
    <source>
        <dbReference type="ARBA" id="ARBA00004651"/>
    </source>
</evidence>
<feature type="transmembrane region" description="Helical" evidence="7">
    <location>
        <begin position="82"/>
        <end position="105"/>
    </location>
</feature>
<dbReference type="PANTHER" id="PTHR30572">
    <property type="entry name" value="MEMBRANE COMPONENT OF TRANSPORTER-RELATED"/>
    <property type="match status" value="1"/>
</dbReference>
<dbReference type="GO" id="GO:0005886">
    <property type="term" value="C:plasma membrane"/>
    <property type="evidence" value="ECO:0007669"/>
    <property type="project" value="UniProtKB-SubCell"/>
</dbReference>
<protein>
    <recommendedName>
        <fullName evidence="8">ABC3 transporter permease C-terminal domain-containing protein</fullName>
    </recommendedName>
</protein>
<comment type="caution">
    <text evidence="9">The sequence shown here is derived from an EMBL/GenBank/DDBJ whole genome shotgun (WGS) entry which is preliminary data.</text>
</comment>
<dbReference type="InterPro" id="IPR003838">
    <property type="entry name" value="ABC3_permease_C"/>
</dbReference>
<dbReference type="InterPro" id="IPR050250">
    <property type="entry name" value="Macrolide_Exporter_MacB"/>
</dbReference>
<dbReference type="Pfam" id="PF02687">
    <property type="entry name" value="FtsX"/>
    <property type="match status" value="1"/>
</dbReference>
<evidence type="ECO:0000313" key="9">
    <source>
        <dbReference type="EMBL" id="MPM56945.1"/>
    </source>
</evidence>
<keyword evidence="4 7" id="KW-1133">Transmembrane helix</keyword>
<feature type="transmembrane region" description="Helical" evidence="7">
    <location>
        <begin position="117"/>
        <end position="141"/>
    </location>
</feature>
<keyword evidence="3 7" id="KW-0812">Transmembrane</keyword>
<evidence type="ECO:0000256" key="7">
    <source>
        <dbReference type="SAM" id="Phobius"/>
    </source>
</evidence>
<sequence length="159" mass="17639">MKLSKEIKIISFKEELERVKKTNFQLSLSLYSFIFIIATISIINLINIISMNTILRGKEIGMMRALGLGNDEVRKIIIHEGLLYGIASGGIGITLGTILTYLIYIVGAQLISQGITWQFPTVTIVITYVTVIIICLISSMIPSRSLFKSSIVDSIRAVE</sequence>
<dbReference type="GO" id="GO:0022857">
    <property type="term" value="F:transmembrane transporter activity"/>
    <property type="evidence" value="ECO:0007669"/>
    <property type="project" value="TreeGrafter"/>
</dbReference>
<keyword evidence="2" id="KW-1003">Cell membrane</keyword>
<comment type="similarity">
    <text evidence="6">Belongs to the ABC-4 integral membrane protein family.</text>
</comment>
<accession>A0A645AUL4</accession>
<evidence type="ECO:0000256" key="5">
    <source>
        <dbReference type="ARBA" id="ARBA00023136"/>
    </source>
</evidence>
<proteinExistence type="inferred from homology"/>
<dbReference type="EMBL" id="VSSQ01016012">
    <property type="protein sequence ID" value="MPM56945.1"/>
    <property type="molecule type" value="Genomic_DNA"/>
</dbReference>
<feature type="domain" description="ABC3 transporter permease C-terminal" evidence="8">
    <location>
        <begin position="32"/>
        <end position="150"/>
    </location>
</feature>
<name>A0A645AUL4_9ZZZZ</name>
<evidence type="ECO:0000256" key="6">
    <source>
        <dbReference type="ARBA" id="ARBA00038076"/>
    </source>
</evidence>
<evidence type="ECO:0000256" key="4">
    <source>
        <dbReference type="ARBA" id="ARBA00022989"/>
    </source>
</evidence>
<evidence type="ECO:0000256" key="2">
    <source>
        <dbReference type="ARBA" id="ARBA00022475"/>
    </source>
</evidence>
<dbReference type="PANTHER" id="PTHR30572:SF4">
    <property type="entry name" value="ABC TRANSPORTER PERMEASE YTRF"/>
    <property type="match status" value="1"/>
</dbReference>
<dbReference type="AlphaFoldDB" id="A0A645AUL4"/>